<evidence type="ECO:0000256" key="10">
    <source>
        <dbReference type="ARBA" id="ARBA00022833"/>
    </source>
</evidence>
<accession>A0A085N7A0</accession>
<evidence type="ECO:0000256" key="9">
    <source>
        <dbReference type="ARBA" id="ARBA00022786"/>
    </source>
</evidence>
<dbReference type="InterPro" id="IPR011598">
    <property type="entry name" value="bHLH_dom"/>
</dbReference>
<keyword evidence="7" id="KW-0677">Repeat</keyword>
<feature type="non-terminal residue" evidence="19">
    <location>
        <position position="1"/>
    </location>
</feature>
<feature type="domain" description="PAS" evidence="17">
    <location>
        <begin position="469"/>
        <end position="515"/>
    </location>
</feature>
<keyword evidence="11" id="KW-0805">Transcription regulation</keyword>
<dbReference type="Pfam" id="PF01485">
    <property type="entry name" value="IBR"/>
    <property type="match status" value="1"/>
</dbReference>
<dbReference type="Pfam" id="PF23171">
    <property type="entry name" value="bHLH_HIF1A"/>
    <property type="match status" value="1"/>
</dbReference>
<evidence type="ECO:0000256" key="7">
    <source>
        <dbReference type="ARBA" id="ARBA00022737"/>
    </source>
</evidence>
<dbReference type="InterPro" id="IPR035965">
    <property type="entry name" value="PAS-like_dom_sf"/>
</dbReference>
<feature type="region of interest" description="Disordered" evidence="15">
    <location>
        <begin position="584"/>
        <end position="605"/>
    </location>
</feature>
<evidence type="ECO:0000259" key="17">
    <source>
        <dbReference type="PROSITE" id="PS50112"/>
    </source>
</evidence>
<dbReference type="InterPro" id="IPR001841">
    <property type="entry name" value="Znf_RING"/>
</dbReference>
<dbReference type="GO" id="GO:0046983">
    <property type="term" value="F:protein dimerization activity"/>
    <property type="evidence" value="ECO:0007669"/>
    <property type="project" value="InterPro"/>
</dbReference>
<evidence type="ECO:0000313" key="19">
    <source>
        <dbReference type="EMBL" id="KFD65346.1"/>
    </source>
</evidence>
<reference evidence="19" key="1">
    <citation type="journal article" date="2014" name="Nat. Genet.">
        <title>Genome and transcriptome of the porcine whipworm Trichuris suis.</title>
        <authorList>
            <person name="Jex A.R."/>
            <person name="Nejsum P."/>
            <person name="Schwarz E.M."/>
            <person name="Hu L."/>
            <person name="Young N.D."/>
            <person name="Hall R.S."/>
            <person name="Korhonen P.K."/>
            <person name="Liao S."/>
            <person name="Thamsborg S."/>
            <person name="Xia J."/>
            <person name="Xu P."/>
            <person name="Wang S."/>
            <person name="Scheerlinck J.P."/>
            <person name="Hofmann A."/>
            <person name="Sternberg P.W."/>
            <person name="Wang J."/>
            <person name="Gasser R.B."/>
        </authorList>
    </citation>
    <scope>NUCLEOTIDE SEQUENCE [LARGE SCALE GENOMIC DNA]</scope>
    <source>
        <strain evidence="19">DCEP-RM93F</strain>
    </source>
</reference>
<dbReference type="InterPro" id="IPR002867">
    <property type="entry name" value="IBR_dom"/>
</dbReference>
<dbReference type="Proteomes" id="UP000030758">
    <property type="component" value="Unassembled WGS sequence"/>
</dbReference>
<protein>
    <recommendedName>
        <fullName evidence="4">RBR-type E3 ubiquitin transferase</fullName>
        <ecNumber evidence="4">2.3.2.31</ecNumber>
    </recommendedName>
</protein>
<dbReference type="PANTHER" id="PTHR23043:SF17">
    <property type="entry name" value="PROTEIN SIMILAR"/>
    <property type="match status" value="1"/>
</dbReference>
<keyword evidence="12" id="KW-0804">Transcription</keyword>
<evidence type="ECO:0000256" key="12">
    <source>
        <dbReference type="ARBA" id="ARBA00023163"/>
    </source>
</evidence>
<dbReference type="GO" id="GO:0005634">
    <property type="term" value="C:nucleus"/>
    <property type="evidence" value="ECO:0007669"/>
    <property type="project" value="UniProtKB-SubCell"/>
</dbReference>
<dbReference type="CDD" id="cd20343">
    <property type="entry name" value="BRcat_RBR_HHARI-like"/>
    <property type="match status" value="1"/>
</dbReference>
<evidence type="ECO:0000256" key="8">
    <source>
        <dbReference type="ARBA" id="ARBA00022771"/>
    </source>
</evidence>
<dbReference type="PANTHER" id="PTHR23043">
    <property type="entry name" value="HYPOXIA-INDUCIBLE FACTOR 1 ALPHA"/>
    <property type="match status" value="1"/>
</dbReference>
<dbReference type="Pfam" id="PF14598">
    <property type="entry name" value="PAS_11"/>
    <property type="match status" value="1"/>
</dbReference>
<dbReference type="CDD" id="cd00130">
    <property type="entry name" value="PAS"/>
    <property type="match status" value="1"/>
</dbReference>
<dbReference type="SMART" id="SM00647">
    <property type="entry name" value="IBR"/>
    <property type="match status" value="2"/>
</dbReference>
<dbReference type="InterPro" id="IPR013083">
    <property type="entry name" value="Znf_RING/FYVE/PHD"/>
</dbReference>
<dbReference type="EC" id="2.3.2.31" evidence="4"/>
<evidence type="ECO:0000256" key="13">
    <source>
        <dbReference type="ARBA" id="ARBA00023242"/>
    </source>
</evidence>
<dbReference type="PROSITE" id="PS50112">
    <property type="entry name" value="PAS"/>
    <property type="match status" value="1"/>
</dbReference>
<organism evidence="19">
    <name type="scientific">Trichuris suis</name>
    <name type="common">pig whipworm</name>
    <dbReference type="NCBI Taxonomy" id="68888"/>
    <lineage>
        <taxon>Eukaryota</taxon>
        <taxon>Metazoa</taxon>
        <taxon>Ecdysozoa</taxon>
        <taxon>Nematoda</taxon>
        <taxon>Enoplea</taxon>
        <taxon>Dorylaimia</taxon>
        <taxon>Trichinellida</taxon>
        <taxon>Trichuridae</taxon>
        <taxon>Trichuris</taxon>
    </lineage>
</organism>
<dbReference type="GO" id="GO:0000981">
    <property type="term" value="F:DNA-binding transcription factor activity, RNA polymerase II-specific"/>
    <property type="evidence" value="ECO:0007669"/>
    <property type="project" value="TreeGrafter"/>
</dbReference>
<keyword evidence="8 14" id="KW-0863">Zinc-finger</keyword>
<comment type="catalytic activity">
    <reaction evidence="1">
        <text>[E2 ubiquitin-conjugating enzyme]-S-ubiquitinyl-L-cysteine + [acceptor protein]-L-lysine = [E2 ubiquitin-conjugating enzyme]-L-cysteine + [acceptor protein]-N(6)-ubiquitinyl-L-lysine.</text>
        <dbReference type="EC" id="2.3.2.31"/>
    </reaction>
</comment>
<dbReference type="SUPFAM" id="SSF55785">
    <property type="entry name" value="PYP-like sensor domain (PAS domain)"/>
    <property type="match status" value="1"/>
</dbReference>
<evidence type="ECO:0000259" key="18">
    <source>
        <dbReference type="PROSITE" id="PS51873"/>
    </source>
</evidence>
<comment type="pathway">
    <text evidence="3">Protein modification; protein ubiquitination.</text>
</comment>
<evidence type="ECO:0000256" key="1">
    <source>
        <dbReference type="ARBA" id="ARBA00001798"/>
    </source>
</evidence>
<dbReference type="Gene3D" id="1.20.120.1750">
    <property type="match status" value="1"/>
</dbReference>
<gene>
    <name evidence="19" type="ORF">M514_08207</name>
</gene>
<proteinExistence type="predicted"/>
<dbReference type="GO" id="GO:0061630">
    <property type="term" value="F:ubiquitin protein ligase activity"/>
    <property type="evidence" value="ECO:0007669"/>
    <property type="project" value="UniProtKB-EC"/>
</dbReference>
<keyword evidence="9" id="KW-0833">Ubl conjugation pathway</keyword>
<dbReference type="Gene3D" id="3.30.40.10">
    <property type="entry name" value="Zinc/RING finger domain, C3HC4 (zinc finger)"/>
    <property type="match status" value="1"/>
</dbReference>
<keyword evidence="10" id="KW-0862">Zinc</keyword>
<dbReference type="GO" id="GO:0010557">
    <property type="term" value="P:positive regulation of macromolecule biosynthetic process"/>
    <property type="evidence" value="ECO:0007669"/>
    <property type="project" value="UniProtKB-ARBA"/>
</dbReference>
<name>A0A085N7A0_9BILA</name>
<keyword evidence="13" id="KW-0539">Nucleus</keyword>
<dbReference type="InterPro" id="IPR000014">
    <property type="entry name" value="PAS"/>
</dbReference>
<dbReference type="GO" id="GO:0071456">
    <property type="term" value="P:cellular response to hypoxia"/>
    <property type="evidence" value="ECO:0007669"/>
    <property type="project" value="TreeGrafter"/>
</dbReference>
<evidence type="ECO:0000256" key="6">
    <source>
        <dbReference type="ARBA" id="ARBA00022723"/>
    </source>
</evidence>
<dbReference type="InterPro" id="IPR044066">
    <property type="entry name" value="TRIAD_supradom"/>
</dbReference>
<sequence length="1409" mass="160116">GTLTTDGQRWSRLVPVRCTFSSRFANDALAVSAKSLKLTLPKLIPLNQSRLVARSLSPTDTLIIQTLGNVCIAKDKKVWQAHKHVDRRQKEVGHLQPAYVVTFNGGYALPRNIEKRREKSRNDARYRRRSEARIFTELCHILPLTKEPTFYHLDRIAVLRVAVAMCRLRAVTANMFRQGHSPLLPGCARWYNEEDLSELLDGAVFLIVDLRSLIVYVSSSVVETIGMTQERSHMRKCRASAETAFDARDGHKTSLSDVVDLDGTAVRLGTRFYGFIVSDRERAAEATSWGGKMAIGPFPNLSTGRRRARVSNFAYWLQTDLIGRQLCDYVHPEDAAELQMVMQWCTVRGEERELVLRVRSALSPRGRSLSLKSSLYKTFSFVIKSTNTALYGDFACKAAAPVGANQHGFIYGRNSSSSSSSSSNSSCWPHQSFSDACLLMFGRAIMHSGHAEGISSELVMTRHTMDMQIYYIDQRLEDLLGYDVKKFRGLSYYGLVHPEDMKMFSGSMRQLYAKGKATTGYYRLMTRQGSVLWLLTESAVITETTRGQRSQRIHCLHRMLMHAANNSTTCQRLYRPECLKERPVPNDINQSEDDDVIEHKSTKESKSSSAPVVTIYDSALPVSLRSALAKKRSQMFANDYEATISTFNGTEPTSRLCSMHFTPFSDLIGNDKEYNWIGGAADYEMKKKAEDEKREEKDFSRLSQLSPFVNYEDLMELHSEGYNVRLCLQGQEDGGGQEWMAAAPSTTTATTTTTATFGGANSATIRQPAAPMCALNDVPSTAWISSNEAQCSGRQMVDNVNCSTTTTTTTSAIGKSHSVWTPNLREKAAAAAAASDTVTSDLISLETASLLESAMMTLFQTESLQSSHDYRLIHKEDLSYSRRGKLAVSIDYASIWKKEETYDNNIRPDDIIALCSDDMGKNDCKNAKDGFEVLQSIDVHNIMLEEVAHASRVTLLPEAVVRFMLERCRWDVNHFLSSYYENGNIDALCQKWKMRNPMAKSDVQLESDQCGICYASQGESSSSSPSLYGPQCGHYFCSQCWQQYAVEKMGSSVGGLVLTCPAYGCDWPLDDRFVISQLANEEQRQRYLNLVTRTFIKVNSKLKQCPQTNCPYLLHRREGCLQKAVCKCGYEFCFNCCQEWHEPLECHLLKRWIAKCETESDSAHWIADYTRPCPRCNTNIEKSGGCNHMKCTQPFCQFEFCWTCQGAWSEHGDEYYVCTKVMERQIEKPAKEGQKFFSDVYAHNFKPGSTTRRFYEFSLQYKKQILDPNRIKRLNQAIERNVTALRVVQNVRWIDTVALEDSVETLKRCMRTIKYTIVFIYYLRPNVWVQLAKGHEDRLDENCKRLLDLLEYGCRDRKGKSLLLWRQNVVDERARCLKFEKALLDFCREGYNDNRWKFVPDENASRRRA</sequence>
<dbReference type="Gene3D" id="3.30.450.20">
    <property type="entry name" value="PAS domain"/>
    <property type="match status" value="2"/>
</dbReference>
<keyword evidence="5" id="KW-0808">Transferase</keyword>
<keyword evidence="6" id="KW-0479">Metal-binding</keyword>
<dbReference type="Pfam" id="PF22605">
    <property type="entry name" value="IBR_2"/>
    <property type="match status" value="1"/>
</dbReference>
<evidence type="ECO:0000256" key="3">
    <source>
        <dbReference type="ARBA" id="ARBA00004906"/>
    </source>
</evidence>
<evidence type="ECO:0000256" key="15">
    <source>
        <dbReference type="SAM" id="MobiDB-lite"/>
    </source>
</evidence>
<feature type="domain" description="RING-type" evidence="18">
    <location>
        <begin position="1006"/>
        <end position="1222"/>
    </location>
</feature>
<evidence type="ECO:0000256" key="2">
    <source>
        <dbReference type="ARBA" id="ARBA00004123"/>
    </source>
</evidence>
<comment type="subcellular location">
    <subcellularLocation>
        <location evidence="2">Nucleus</location>
    </subcellularLocation>
</comment>
<dbReference type="PROSITE" id="PS51873">
    <property type="entry name" value="TRIAD"/>
    <property type="match status" value="1"/>
</dbReference>
<evidence type="ECO:0000256" key="14">
    <source>
        <dbReference type="PROSITE-ProRule" id="PRU00175"/>
    </source>
</evidence>
<dbReference type="InterPro" id="IPR054694">
    <property type="entry name" value="Parkin-like_IBR"/>
</dbReference>
<dbReference type="GO" id="GO:0008270">
    <property type="term" value="F:zinc ion binding"/>
    <property type="evidence" value="ECO:0007669"/>
    <property type="project" value="UniProtKB-KW"/>
</dbReference>
<dbReference type="PROSITE" id="PS50089">
    <property type="entry name" value="ZF_RING_2"/>
    <property type="match status" value="1"/>
</dbReference>
<dbReference type="GO" id="GO:0000977">
    <property type="term" value="F:RNA polymerase II transcription regulatory region sequence-specific DNA binding"/>
    <property type="evidence" value="ECO:0007669"/>
    <property type="project" value="TreeGrafter"/>
</dbReference>
<dbReference type="EMBL" id="KL367540">
    <property type="protein sequence ID" value="KFD65346.1"/>
    <property type="molecule type" value="Genomic_DNA"/>
</dbReference>
<evidence type="ECO:0000256" key="5">
    <source>
        <dbReference type="ARBA" id="ARBA00022679"/>
    </source>
</evidence>
<evidence type="ECO:0000256" key="4">
    <source>
        <dbReference type="ARBA" id="ARBA00012251"/>
    </source>
</evidence>
<evidence type="ECO:0000259" key="16">
    <source>
        <dbReference type="PROSITE" id="PS50089"/>
    </source>
</evidence>
<evidence type="ECO:0000256" key="11">
    <source>
        <dbReference type="ARBA" id="ARBA00023015"/>
    </source>
</evidence>
<feature type="domain" description="RING-type" evidence="16">
    <location>
        <begin position="1010"/>
        <end position="1061"/>
    </location>
</feature>
<dbReference type="SUPFAM" id="SSF57850">
    <property type="entry name" value="RING/U-box"/>
    <property type="match status" value="3"/>
</dbReference>